<evidence type="ECO:0000256" key="3">
    <source>
        <dbReference type="ARBA" id="ARBA00022676"/>
    </source>
</evidence>
<evidence type="ECO:0000256" key="6">
    <source>
        <dbReference type="ARBA" id="ARBA00022968"/>
    </source>
</evidence>
<dbReference type="PANTHER" id="PTHR11214:SF351">
    <property type="entry name" value="BETA-1,3-GALACTOSYLTRANSFERASE PVG3"/>
    <property type="match status" value="1"/>
</dbReference>
<name>A0A1G4I0B6_TRYEQ</name>
<dbReference type="Proteomes" id="UP000195570">
    <property type="component" value="Unassembled WGS sequence"/>
</dbReference>
<evidence type="ECO:0000256" key="5">
    <source>
        <dbReference type="ARBA" id="ARBA00022692"/>
    </source>
</evidence>
<dbReference type="VEuPathDB" id="TriTrypDB:TEOVI_000722100"/>
<accession>A0A1G4I0B6</accession>
<evidence type="ECO:0000256" key="4">
    <source>
        <dbReference type="ARBA" id="ARBA00022679"/>
    </source>
</evidence>
<keyword evidence="8 10" id="KW-0333">Golgi apparatus</keyword>
<sequence length="371" mass="43514">MVGQILSRRGLILVCLTFVAILLIFSTRSKRIVREASQASFSAPPPLPEFDYTEKDRESLQYVPPDVVRAWRERNFLVMLGVLSPDNAVRRRRRHLQRLTCWQYQGVARRSNNFTGDLLVTFVLARHPDHNYTHSPQLVEEGLRWQDIIALPIKEGRVSTNKVIGQDGRYWGPDAEIGMSRKMYKWFSLMLRLLPNVNYVAKSDDDMFVHTPQYLADLRALPRRRLYWGNIVNARFMPLLFATGGLYTASREVIEQFLTYEPLKKLVDVPYSKEREDEFTSLYMQHEDLLMGRVLYEMGYQPLFVGEPMCRFHNLHGKGWVGPLSHSSLMIHNVKEEEYAQLREYFGEKKQYRPSRFKVRRGRLYATCGKR</sequence>
<evidence type="ECO:0000313" key="11">
    <source>
        <dbReference type="EMBL" id="SCU65036.1"/>
    </source>
</evidence>
<dbReference type="EMBL" id="CZPT02000209">
    <property type="protein sequence ID" value="SCU65036.1"/>
    <property type="molecule type" value="Genomic_DNA"/>
</dbReference>
<dbReference type="GO" id="GO:0016758">
    <property type="term" value="F:hexosyltransferase activity"/>
    <property type="evidence" value="ECO:0007669"/>
    <property type="project" value="InterPro"/>
</dbReference>
<dbReference type="RefSeq" id="XP_067076695.1">
    <property type="nucleotide sequence ID" value="XM_067220594.1"/>
</dbReference>
<keyword evidence="5" id="KW-0812">Transmembrane</keyword>
<dbReference type="Gene3D" id="3.90.550.50">
    <property type="match status" value="1"/>
</dbReference>
<keyword evidence="7" id="KW-1133">Transmembrane helix</keyword>
<keyword evidence="3 10" id="KW-0328">Glycosyltransferase</keyword>
<evidence type="ECO:0000256" key="10">
    <source>
        <dbReference type="RuleBase" id="RU363063"/>
    </source>
</evidence>
<evidence type="ECO:0000256" key="8">
    <source>
        <dbReference type="ARBA" id="ARBA00023034"/>
    </source>
</evidence>
<keyword evidence="4" id="KW-0808">Transferase</keyword>
<dbReference type="GeneID" id="92381155"/>
<evidence type="ECO:0000256" key="7">
    <source>
        <dbReference type="ARBA" id="ARBA00022989"/>
    </source>
</evidence>
<evidence type="ECO:0000256" key="1">
    <source>
        <dbReference type="ARBA" id="ARBA00004323"/>
    </source>
</evidence>
<dbReference type="GO" id="GO:0000139">
    <property type="term" value="C:Golgi membrane"/>
    <property type="evidence" value="ECO:0007669"/>
    <property type="project" value="UniProtKB-SubCell"/>
</dbReference>
<gene>
    <name evidence="11" type="ORF">TEOVI_000722100</name>
</gene>
<protein>
    <recommendedName>
        <fullName evidence="10">Hexosyltransferase</fullName>
        <ecNumber evidence="10">2.4.1.-</ecNumber>
    </recommendedName>
</protein>
<evidence type="ECO:0000256" key="9">
    <source>
        <dbReference type="ARBA" id="ARBA00023136"/>
    </source>
</evidence>
<comment type="caution">
    <text evidence="11">The sequence shown here is derived from an EMBL/GenBank/DDBJ whole genome shotgun (WGS) entry which is preliminary data.</text>
</comment>
<keyword evidence="12" id="KW-1185">Reference proteome</keyword>
<dbReference type="EC" id="2.4.1.-" evidence="10"/>
<organism evidence="11 12">
    <name type="scientific">Trypanosoma equiperdum</name>
    <dbReference type="NCBI Taxonomy" id="5694"/>
    <lineage>
        <taxon>Eukaryota</taxon>
        <taxon>Discoba</taxon>
        <taxon>Euglenozoa</taxon>
        <taxon>Kinetoplastea</taxon>
        <taxon>Metakinetoplastina</taxon>
        <taxon>Trypanosomatida</taxon>
        <taxon>Trypanosomatidae</taxon>
        <taxon>Trypanosoma</taxon>
    </lineage>
</organism>
<keyword evidence="6" id="KW-0735">Signal-anchor</keyword>
<keyword evidence="9" id="KW-0472">Membrane</keyword>
<evidence type="ECO:0000256" key="2">
    <source>
        <dbReference type="ARBA" id="ARBA00008661"/>
    </source>
</evidence>
<dbReference type="InterPro" id="IPR002659">
    <property type="entry name" value="Glyco_trans_31"/>
</dbReference>
<comment type="subcellular location">
    <subcellularLocation>
        <location evidence="1 10">Golgi apparatus membrane</location>
        <topology evidence="1 10">Single-pass type II membrane protein</topology>
    </subcellularLocation>
</comment>
<dbReference type="AlphaFoldDB" id="A0A1G4I0B6"/>
<comment type="similarity">
    <text evidence="2 10">Belongs to the glycosyltransferase 31 family.</text>
</comment>
<proteinExistence type="inferred from homology"/>
<dbReference type="PANTHER" id="PTHR11214">
    <property type="entry name" value="BETA-1,3-N-ACETYLGLUCOSAMINYLTRANSFERASE"/>
    <property type="match status" value="1"/>
</dbReference>
<reference evidence="11" key="1">
    <citation type="submission" date="2016-09" db="EMBL/GenBank/DDBJ databases">
        <authorList>
            <person name="Hebert L."/>
            <person name="Moumen B."/>
        </authorList>
    </citation>
    <scope>NUCLEOTIDE SEQUENCE [LARGE SCALE GENOMIC DNA]</scope>
    <source>
        <strain evidence="11">OVI</strain>
    </source>
</reference>
<evidence type="ECO:0000313" key="12">
    <source>
        <dbReference type="Proteomes" id="UP000195570"/>
    </source>
</evidence>